<feature type="domain" description="Amidase" evidence="2">
    <location>
        <begin position="64"/>
        <end position="498"/>
    </location>
</feature>
<dbReference type="InterPro" id="IPR052739">
    <property type="entry name" value="FAAH2"/>
</dbReference>
<comment type="caution">
    <text evidence="3">The sequence shown here is derived from an EMBL/GenBank/DDBJ whole genome shotgun (WGS) entry which is preliminary data.</text>
</comment>
<keyword evidence="4" id="KW-1185">Reference proteome</keyword>
<feature type="transmembrane region" description="Helical" evidence="1">
    <location>
        <begin position="6"/>
        <end position="28"/>
    </location>
</feature>
<evidence type="ECO:0000313" key="4">
    <source>
        <dbReference type="Proteomes" id="UP001353858"/>
    </source>
</evidence>
<protein>
    <recommendedName>
        <fullName evidence="2">Amidase domain-containing protein</fullName>
    </recommendedName>
</protein>
<evidence type="ECO:0000259" key="2">
    <source>
        <dbReference type="Pfam" id="PF01425"/>
    </source>
</evidence>
<sequence>MIDTLMAVGFSVLTTIGSVFALFYDVIYSLEKRKLCPKISNNILLLSASELTEKIRNKQISCEEVINAYIQRVKEVNPIINAVVEDRFDLAIEEAKQYDSMLSKSNLTNTDLKLKYPLLGVPITIKESIAVKGMSHSASQVHLKNNKADRDAEIVTLIKNAGGIILLVSNTPELCVNMETHNYVTGITRNPYDSRKTPGGSSGGEAALLGCGASLIGFGSDMLGSIRVPASFCGVWGHKPSVGIVSIDNHLPSSNDNKFESVLTLGPLTRYQSDLLLSLSVLLKKDVKSLILKKSVNLHEITIYYTDEFLNSSKIEPEVRQALQKVLYYLQYQCNCKVEKITLKTSSLATTVYFKYLGFIRNFPELFENHPTGYFFEFLYYLLGKSNLSFNHILLGIFQKLFLYGPDSVFEDCKNQLEQMKIEFSQALGDNGVLLLPTHPTVATCNGHYYKKMLDYKFTSIFNILGFPATQCPVGFNTNGLPIGIQIAAITNNDLLCLKLYCVCYIYEFNLKIKCVNIISCYFFCWKSILPTMLDTLLVSFVILLIKLFSSVFSLIPLYYYFKKPQKCPPITDKILLYPARTLVKMIVHKEITSEQVVKAYISRIKKVNPIINAVVQDRFDSALKEAKIIDDMIHTSNLTTEELLQYYPLLGLPLTIKESIAIAGCSNTAGKSFPEGRIAIKDAPIIEVCKNAGAIPLLVSNTPELSANFETDNNVTGRTNNPYDNRRTVGGSSGGEGALLGAGASLVGLGSDIFGSLRLPAHYCGVWGHKPSPRTVSVEGHYPLSKHMEEWKELFILGPMTRYAGDLSLLLNVIQERNCQSSLRLNEKVDLQSLKFYYMTDKISIFTTKLDNDVEMSIQKLIQYLNFTYPNSVKKFNSEAFKDAPESAVMLLLSCDDVEGVFVNKGKTWLSEMFKYITRQSSSTLIIVLLHLLKRLVSILPSWTMRKYKSNITILKNKLITTLGSDGVLLIPCAPTAAHYHNQMFGQLLDYSLMGIFNCVGLPVTSCPLGLNNRGLPIGVQIVAAPNNDRLTLAVAEEIEKTFGGWMPPNN</sequence>
<keyword evidence="1" id="KW-0812">Transmembrane</keyword>
<dbReference type="PANTHER" id="PTHR43372">
    <property type="entry name" value="FATTY-ACID AMIDE HYDROLASE"/>
    <property type="match status" value="1"/>
</dbReference>
<dbReference type="Pfam" id="PF01425">
    <property type="entry name" value="Amidase"/>
    <property type="match status" value="2"/>
</dbReference>
<dbReference type="SUPFAM" id="SSF75304">
    <property type="entry name" value="Amidase signature (AS) enzymes"/>
    <property type="match status" value="2"/>
</dbReference>
<accession>A0AAN7SPK3</accession>
<organism evidence="3 4">
    <name type="scientific">Aquatica leii</name>
    <dbReference type="NCBI Taxonomy" id="1421715"/>
    <lineage>
        <taxon>Eukaryota</taxon>
        <taxon>Metazoa</taxon>
        <taxon>Ecdysozoa</taxon>
        <taxon>Arthropoda</taxon>
        <taxon>Hexapoda</taxon>
        <taxon>Insecta</taxon>
        <taxon>Pterygota</taxon>
        <taxon>Neoptera</taxon>
        <taxon>Endopterygota</taxon>
        <taxon>Coleoptera</taxon>
        <taxon>Polyphaga</taxon>
        <taxon>Elateriformia</taxon>
        <taxon>Elateroidea</taxon>
        <taxon>Lampyridae</taxon>
        <taxon>Luciolinae</taxon>
        <taxon>Aquatica</taxon>
    </lineage>
</organism>
<proteinExistence type="predicted"/>
<keyword evidence="1" id="KW-1133">Transmembrane helix</keyword>
<dbReference type="GO" id="GO:0012505">
    <property type="term" value="C:endomembrane system"/>
    <property type="evidence" value="ECO:0007669"/>
    <property type="project" value="TreeGrafter"/>
</dbReference>
<evidence type="ECO:0000313" key="3">
    <source>
        <dbReference type="EMBL" id="KAK4881218.1"/>
    </source>
</evidence>
<evidence type="ECO:0000256" key="1">
    <source>
        <dbReference type="SAM" id="Phobius"/>
    </source>
</evidence>
<feature type="domain" description="Amidase" evidence="2">
    <location>
        <begin position="597"/>
        <end position="1034"/>
    </location>
</feature>
<reference evidence="4" key="1">
    <citation type="submission" date="2023-01" db="EMBL/GenBank/DDBJ databases">
        <title>Key to firefly adult light organ development and bioluminescence: homeobox transcription factors regulate luciferase expression and transportation to peroxisome.</title>
        <authorList>
            <person name="Fu X."/>
        </authorList>
    </citation>
    <scope>NUCLEOTIDE SEQUENCE [LARGE SCALE GENOMIC DNA]</scope>
</reference>
<dbReference type="InterPro" id="IPR036928">
    <property type="entry name" value="AS_sf"/>
</dbReference>
<dbReference type="Gene3D" id="3.90.1300.10">
    <property type="entry name" value="Amidase signature (AS) domain"/>
    <property type="match status" value="2"/>
</dbReference>
<keyword evidence="1" id="KW-0472">Membrane</keyword>
<dbReference type="Proteomes" id="UP001353858">
    <property type="component" value="Unassembled WGS sequence"/>
</dbReference>
<dbReference type="PANTHER" id="PTHR43372:SF2">
    <property type="entry name" value="IP13792P"/>
    <property type="match status" value="1"/>
</dbReference>
<dbReference type="EMBL" id="JARPUR010000002">
    <property type="protein sequence ID" value="KAK4881218.1"/>
    <property type="molecule type" value="Genomic_DNA"/>
</dbReference>
<dbReference type="AlphaFoldDB" id="A0AAN7SPK3"/>
<gene>
    <name evidence="3" type="ORF">RN001_004537</name>
</gene>
<name>A0AAN7SPK3_9COLE</name>
<dbReference type="InterPro" id="IPR023631">
    <property type="entry name" value="Amidase_dom"/>
</dbReference>